<feature type="region of interest" description="Disordered" evidence="1">
    <location>
        <begin position="163"/>
        <end position="197"/>
    </location>
</feature>
<keyword evidence="4" id="KW-1185">Reference proteome</keyword>
<organism evidence="3 4">
    <name type="scientific">Phytophthora fragariaefolia</name>
    <dbReference type="NCBI Taxonomy" id="1490495"/>
    <lineage>
        <taxon>Eukaryota</taxon>
        <taxon>Sar</taxon>
        <taxon>Stramenopiles</taxon>
        <taxon>Oomycota</taxon>
        <taxon>Peronosporomycetes</taxon>
        <taxon>Peronosporales</taxon>
        <taxon>Peronosporaceae</taxon>
        <taxon>Phytophthora</taxon>
    </lineage>
</organism>
<dbReference type="OrthoDB" id="168457at2759"/>
<feature type="compositionally biased region" description="Basic and acidic residues" evidence="1">
    <location>
        <begin position="125"/>
        <end position="140"/>
    </location>
</feature>
<comment type="caution">
    <text evidence="3">The sequence shown here is derived from an EMBL/GenBank/DDBJ whole genome shotgun (WGS) entry which is preliminary data.</text>
</comment>
<dbReference type="AlphaFoldDB" id="A0A9W6XMS9"/>
<reference evidence="3" key="1">
    <citation type="submission" date="2023-04" db="EMBL/GenBank/DDBJ databases">
        <title>Phytophthora fragariaefolia NBRC 109709.</title>
        <authorList>
            <person name="Ichikawa N."/>
            <person name="Sato H."/>
            <person name="Tonouchi N."/>
        </authorList>
    </citation>
    <scope>NUCLEOTIDE SEQUENCE</scope>
    <source>
        <strain evidence="3">NBRC 109709</strain>
    </source>
</reference>
<keyword evidence="2" id="KW-0472">Membrane</keyword>
<keyword evidence="2" id="KW-0812">Transmembrane</keyword>
<feature type="region of interest" description="Disordered" evidence="1">
    <location>
        <begin position="241"/>
        <end position="351"/>
    </location>
</feature>
<feature type="compositionally biased region" description="Polar residues" evidence="1">
    <location>
        <begin position="302"/>
        <end position="321"/>
    </location>
</feature>
<gene>
    <name evidence="3" type="ORF">Pfra01_001343500</name>
</gene>
<sequence>MNLPLFLSVSAFIYIYIWLIGVGIEFGLNEKGLFRSSCSVALFFMEIVTVNRWLLQLSVVDEQESEAVAISCVEFLLSEANAYYQQCCLTRKAVRAVSSRLRDNVLDTAFAAALDAEQALDTARFEQENRPEAESKDRHAVRSVPSRSSEKPILSVHTLMTKISSSPASRVGSSPEKSRSRLVGVSTRRRRKVDKGNFSPKTSWVGVIAAPPINIVAALAATPVRMKTNVDSFSAILNAEDTKEESKDPPIVVEDTTDPVTTRRSRRPSDVLESTGRILQPMSTAIHSIAENPQRQPKRRSQSASVDSTIQQQRKTTQLADSLSRRKLTRKPSSSESLYGSTSNNGWSSSRSLWRYEQDPGSSTSRTFVSDGTEFNATTLPATMNVVSGVVLLQGESVIEGPEWIENATTMSRKRFDVSSTTAFAKFSDSCYVMINSCVFISSSSD</sequence>
<accession>A0A9W6XMS9</accession>
<evidence type="ECO:0000313" key="3">
    <source>
        <dbReference type="EMBL" id="GMF41869.1"/>
    </source>
</evidence>
<feature type="transmembrane region" description="Helical" evidence="2">
    <location>
        <begin position="6"/>
        <end position="26"/>
    </location>
</feature>
<feature type="region of interest" description="Disordered" evidence="1">
    <location>
        <begin position="125"/>
        <end position="151"/>
    </location>
</feature>
<evidence type="ECO:0000313" key="4">
    <source>
        <dbReference type="Proteomes" id="UP001165121"/>
    </source>
</evidence>
<evidence type="ECO:0000256" key="1">
    <source>
        <dbReference type="SAM" id="MobiDB-lite"/>
    </source>
</evidence>
<dbReference type="EMBL" id="BSXT01001384">
    <property type="protein sequence ID" value="GMF41869.1"/>
    <property type="molecule type" value="Genomic_DNA"/>
</dbReference>
<dbReference type="Proteomes" id="UP001165121">
    <property type="component" value="Unassembled WGS sequence"/>
</dbReference>
<feature type="compositionally biased region" description="Polar residues" evidence="1">
    <location>
        <begin position="281"/>
        <end position="295"/>
    </location>
</feature>
<feature type="compositionally biased region" description="Low complexity" evidence="1">
    <location>
        <begin position="164"/>
        <end position="174"/>
    </location>
</feature>
<feature type="compositionally biased region" description="Low complexity" evidence="1">
    <location>
        <begin position="340"/>
        <end position="351"/>
    </location>
</feature>
<protein>
    <submittedName>
        <fullName evidence="3">Unnamed protein product</fullName>
    </submittedName>
</protein>
<name>A0A9W6XMS9_9STRA</name>
<proteinExistence type="predicted"/>
<evidence type="ECO:0000256" key="2">
    <source>
        <dbReference type="SAM" id="Phobius"/>
    </source>
</evidence>
<keyword evidence="2" id="KW-1133">Transmembrane helix</keyword>